<dbReference type="RefSeq" id="WP_260116754.1">
    <property type="nucleotide sequence ID" value="NZ_CP093361.1"/>
</dbReference>
<dbReference type="PANTHER" id="PTHR37804">
    <property type="entry name" value="CDAA REGULATORY PROTEIN CDAR"/>
    <property type="match status" value="1"/>
</dbReference>
<dbReference type="Proteomes" id="UP000831181">
    <property type="component" value="Chromosome"/>
</dbReference>
<dbReference type="EMBL" id="CP093361">
    <property type="protein sequence ID" value="UQS86953.1"/>
    <property type="molecule type" value="Genomic_DNA"/>
</dbReference>
<dbReference type="AlphaFoldDB" id="A0A976X5H1"/>
<accession>A0A976X5H1</accession>
<dbReference type="InterPro" id="IPR012505">
    <property type="entry name" value="YbbR"/>
</dbReference>
<sequence>MKKFFNSTFFYLVLSFIFAILLYAYANQDKLTFTSNNNSDITKLASNKKASVSANLQLNVNSSKYFVTGYPDKVNVSLSGPTALVTTTTNTQNFHIYADLSKLGVGKHRVKLSQDGLNSELNYKINPAYITINIQPRQTVSLPVSVNYDKNMIASGYHAGKAIASNNRVKATGASSEINKAVRVIAKLSLSQNTNSTVNSQAVLEALDRDGKTVNVILTPATTNVSLPISSGNFKELPIKYRLDNKSSNKTYEVTSSTKKVKVFGTSSELDSIKHVIVNMDVSRITDNQTKTISLDKSLNKVSGFNPDKIKVNVKVKDK</sequence>
<dbReference type="Pfam" id="PF07949">
    <property type="entry name" value="YbbR"/>
    <property type="match status" value="3"/>
</dbReference>
<dbReference type="KEGG" id="lbe:MOO44_01895"/>
<evidence type="ECO:0000313" key="1">
    <source>
        <dbReference type="EMBL" id="UQS86953.1"/>
    </source>
</evidence>
<dbReference type="Gene3D" id="2.170.120.30">
    <property type="match status" value="1"/>
</dbReference>
<evidence type="ECO:0000313" key="2">
    <source>
        <dbReference type="Proteomes" id="UP000831181"/>
    </source>
</evidence>
<dbReference type="Gene3D" id="2.170.120.40">
    <property type="entry name" value="YbbR-like domain"/>
    <property type="match status" value="2"/>
</dbReference>
<keyword evidence="2" id="KW-1185">Reference proteome</keyword>
<organism evidence="1 2">
    <name type="scientific">Nicoliella spurrieriana</name>
    <dbReference type="NCBI Taxonomy" id="2925830"/>
    <lineage>
        <taxon>Bacteria</taxon>
        <taxon>Bacillati</taxon>
        <taxon>Bacillota</taxon>
        <taxon>Bacilli</taxon>
        <taxon>Lactobacillales</taxon>
        <taxon>Lactobacillaceae</taxon>
        <taxon>Nicoliella</taxon>
    </lineage>
</organism>
<reference evidence="1" key="1">
    <citation type="journal article" date="2022" name="Int. J. Syst. Evol. Microbiol.">
        <title>Apilactobacillus apisilvae sp. nov., Nicolia spurrieriana gen. nov. sp. nov., Bombilactobacillus folatiphilus sp. nov. and Bombilactobacillus thymidiniphilus sp. nov., four new lactic acid bacterial isolates from stingless bees Tetragonula carbonaria and Austroplebeia australis.</title>
        <authorList>
            <person name="Oliphant S.A."/>
            <person name="Watson-Haigh N.S."/>
            <person name="Sumby K.M."/>
            <person name="Gardner J."/>
            <person name="Groom S."/>
            <person name="Jiranek V."/>
        </authorList>
    </citation>
    <scope>NUCLEOTIDE SEQUENCE</scope>
    <source>
        <strain evidence="1">SGEP1_A5</strain>
    </source>
</reference>
<proteinExistence type="predicted"/>
<gene>
    <name evidence="1" type="ORF">MOO44_01895</name>
</gene>
<protein>
    <submittedName>
        <fullName evidence="1">CdaR family protein</fullName>
    </submittedName>
</protein>
<name>A0A976X5H1_9LACO</name>
<dbReference type="PANTHER" id="PTHR37804:SF1">
    <property type="entry name" value="CDAA REGULATORY PROTEIN CDAR"/>
    <property type="match status" value="1"/>
</dbReference>
<dbReference type="InterPro" id="IPR053154">
    <property type="entry name" value="c-di-AMP_regulator"/>
</dbReference>